<dbReference type="CTD" id="9943032"/>
<dbReference type="AlphaFoldDB" id="A0A1S0TZN2"/>
<name>A0A1S0TZN2_LOALO</name>
<dbReference type="GeneID" id="9943032"/>
<feature type="compositionally biased region" description="Basic and acidic residues" evidence="1">
    <location>
        <begin position="68"/>
        <end position="77"/>
    </location>
</feature>
<evidence type="ECO:0000256" key="1">
    <source>
        <dbReference type="SAM" id="MobiDB-lite"/>
    </source>
</evidence>
<dbReference type="KEGG" id="loa:LOAG_05619"/>
<accession>A0A1S0TZN2</accession>
<evidence type="ECO:0000313" key="2">
    <source>
        <dbReference type="EMBL" id="EFO22863.1"/>
    </source>
</evidence>
<dbReference type="EMBL" id="JH712509">
    <property type="protein sequence ID" value="EFO22863.1"/>
    <property type="molecule type" value="Genomic_DNA"/>
</dbReference>
<protein>
    <submittedName>
        <fullName evidence="2">Uncharacterized protein</fullName>
    </submittedName>
</protein>
<feature type="region of interest" description="Disordered" evidence="1">
    <location>
        <begin position="61"/>
        <end position="87"/>
    </location>
</feature>
<sequence length="114" mass="12103">MSLCLFHIGVFLSRSDSIQFSSIPNFSITTAFADDISAATFRITDGMQNLKGDKAGGLARLAGTPYGRTERRRDQSNGRHRLGMGPRPYPVLGAATGSAGAQGLVLYVAAARLN</sequence>
<dbReference type="RefSeq" id="XP_003141204.1">
    <property type="nucleotide sequence ID" value="XM_003141156.1"/>
</dbReference>
<gene>
    <name evidence="2" type="ORF">LOAG_05619</name>
</gene>
<proteinExistence type="predicted"/>
<reference evidence="2" key="1">
    <citation type="submission" date="2012-04" db="EMBL/GenBank/DDBJ databases">
        <title>The Genome Sequence of Loa loa.</title>
        <authorList>
            <consortium name="The Broad Institute Genome Sequencing Platform"/>
            <consortium name="Broad Institute Genome Sequencing Center for Infectious Disease"/>
            <person name="Nutman T.B."/>
            <person name="Fink D.L."/>
            <person name="Russ C."/>
            <person name="Young S."/>
            <person name="Zeng Q."/>
            <person name="Gargeya S."/>
            <person name="Alvarado L."/>
            <person name="Berlin A."/>
            <person name="Chapman S.B."/>
            <person name="Chen Z."/>
            <person name="Freedman E."/>
            <person name="Gellesch M."/>
            <person name="Goldberg J."/>
            <person name="Griggs A."/>
            <person name="Gujja S."/>
            <person name="Heilman E.R."/>
            <person name="Heiman D."/>
            <person name="Howarth C."/>
            <person name="Mehta T."/>
            <person name="Neiman D."/>
            <person name="Pearson M."/>
            <person name="Roberts A."/>
            <person name="Saif S."/>
            <person name="Shea T."/>
            <person name="Shenoy N."/>
            <person name="Sisk P."/>
            <person name="Stolte C."/>
            <person name="Sykes S."/>
            <person name="White J."/>
            <person name="Yandava C."/>
            <person name="Haas B."/>
            <person name="Henn M.R."/>
            <person name="Nusbaum C."/>
            <person name="Birren B."/>
        </authorList>
    </citation>
    <scope>NUCLEOTIDE SEQUENCE [LARGE SCALE GENOMIC DNA]</scope>
</reference>
<dbReference type="InParanoid" id="A0A1S0TZN2"/>
<organism evidence="2">
    <name type="scientific">Loa loa</name>
    <name type="common">Eye worm</name>
    <name type="synonym">Filaria loa</name>
    <dbReference type="NCBI Taxonomy" id="7209"/>
    <lineage>
        <taxon>Eukaryota</taxon>
        <taxon>Metazoa</taxon>
        <taxon>Ecdysozoa</taxon>
        <taxon>Nematoda</taxon>
        <taxon>Chromadorea</taxon>
        <taxon>Rhabditida</taxon>
        <taxon>Spirurina</taxon>
        <taxon>Spiruromorpha</taxon>
        <taxon>Filarioidea</taxon>
        <taxon>Onchocercidae</taxon>
        <taxon>Loa</taxon>
    </lineage>
</organism>